<dbReference type="Pfam" id="PF03551">
    <property type="entry name" value="PadR"/>
    <property type="match status" value="1"/>
</dbReference>
<proteinExistence type="predicted"/>
<protein>
    <submittedName>
        <fullName evidence="3">DNA-binding PadR family transcriptional regulator</fullName>
    </submittedName>
</protein>
<dbReference type="Proteomes" id="UP000546252">
    <property type="component" value="Unassembled WGS sequence"/>
</dbReference>
<feature type="domain" description="Transcription regulator PadR N-terminal" evidence="2">
    <location>
        <begin position="7"/>
        <end position="81"/>
    </location>
</feature>
<gene>
    <name evidence="3" type="ORF">HNR24_000038</name>
</gene>
<dbReference type="InterPro" id="IPR036390">
    <property type="entry name" value="WH_DNA-bd_sf"/>
</dbReference>
<accession>A0A839FL02</accession>
<dbReference type="GO" id="GO:0003677">
    <property type="term" value="F:DNA binding"/>
    <property type="evidence" value="ECO:0007669"/>
    <property type="project" value="UniProtKB-KW"/>
</dbReference>
<dbReference type="EMBL" id="JACJIH010000001">
    <property type="protein sequence ID" value="MBA8920105.1"/>
    <property type="molecule type" value="Genomic_DNA"/>
</dbReference>
<dbReference type="Gene3D" id="1.10.10.10">
    <property type="entry name" value="Winged helix-like DNA-binding domain superfamily/Winged helix DNA-binding domain"/>
    <property type="match status" value="1"/>
</dbReference>
<dbReference type="PANTHER" id="PTHR43252">
    <property type="entry name" value="TRANSCRIPTIONAL REGULATOR YQJI"/>
    <property type="match status" value="1"/>
</dbReference>
<comment type="caution">
    <text evidence="3">The sequence shown here is derived from an EMBL/GenBank/DDBJ whole genome shotgun (WGS) entry which is preliminary data.</text>
</comment>
<dbReference type="SUPFAM" id="SSF46785">
    <property type="entry name" value="Winged helix' DNA-binding domain"/>
    <property type="match status" value="1"/>
</dbReference>
<dbReference type="RefSeq" id="WP_182494651.1">
    <property type="nucleotide sequence ID" value="NZ_BAAAKT010000001.1"/>
</dbReference>
<feature type="region of interest" description="Disordered" evidence="1">
    <location>
        <begin position="192"/>
        <end position="226"/>
    </location>
</feature>
<reference evidence="3 4" key="1">
    <citation type="submission" date="2020-08" db="EMBL/GenBank/DDBJ databases">
        <title>Sequencing the genomes of 1000 actinobacteria strains.</title>
        <authorList>
            <person name="Klenk H.-P."/>
        </authorList>
    </citation>
    <scope>NUCLEOTIDE SEQUENCE [LARGE SCALE GENOMIC DNA]</scope>
    <source>
        <strain evidence="3 4">DSM 19081</strain>
    </source>
</reference>
<dbReference type="PANTHER" id="PTHR43252:SF6">
    <property type="entry name" value="NEGATIVE TRANSCRIPTION REGULATOR PADR"/>
    <property type="match status" value="1"/>
</dbReference>
<name>A0A839FL02_9MICC</name>
<organism evidence="3 4">
    <name type="scientific">Nesterenkonia jeotgali</name>
    <dbReference type="NCBI Taxonomy" id="317018"/>
    <lineage>
        <taxon>Bacteria</taxon>
        <taxon>Bacillati</taxon>
        <taxon>Actinomycetota</taxon>
        <taxon>Actinomycetes</taxon>
        <taxon>Micrococcales</taxon>
        <taxon>Micrococcaceae</taxon>
        <taxon>Nesterenkonia</taxon>
    </lineage>
</organism>
<dbReference type="InterPro" id="IPR036388">
    <property type="entry name" value="WH-like_DNA-bd_sf"/>
</dbReference>
<evidence type="ECO:0000313" key="4">
    <source>
        <dbReference type="Proteomes" id="UP000546252"/>
    </source>
</evidence>
<dbReference type="AlphaFoldDB" id="A0A839FL02"/>
<evidence type="ECO:0000313" key="3">
    <source>
        <dbReference type="EMBL" id="MBA8920105.1"/>
    </source>
</evidence>
<dbReference type="InterPro" id="IPR005149">
    <property type="entry name" value="Tscrpt_reg_PadR_N"/>
</dbReference>
<sequence length="226" mass="25431">MSLRYAILGILTAAPLTGYETAKRFEGSVGHVWHAPDSQIYPELRRMESEALVEGRQERWGPKGTKTRYYITAAGETEFREWMATPLKYAPWRDVAHMQAAYFEWADRASVRMHLQQHAAHYTEQIAQWCSQVQAIESHEHPMIAARLQRYPPEQHERIVAFKAFAYDGLIGQAQAEVDWAHRGLELLEALDAATEPGETLEPTGPDETPASAPDENPEAGSSTTA</sequence>
<keyword evidence="3" id="KW-0238">DNA-binding</keyword>
<evidence type="ECO:0000256" key="1">
    <source>
        <dbReference type="SAM" id="MobiDB-lite"/>
    </source>
</evidence>
<evidence type="ECO:0000259" key="2">
    <source>
        <dbReference type="Pfam" id="PF03551"/>
    </source>
</evidence>